<keyword evidence="4 9" id="KW-0560">Oxidoreductase</keyword>
<evidence type="ECO:0000256" key="5">
    <source>
        <dbReference type="ARBA" id="ARBA00023027"/>
    </source>
</evidence>
<dbReference type="InterPro" id="IPR013098">
    <property type="entry name" value="Ig_I-set"/>
</dbReference>
<dbReference type="Gene3D" id="3.40.309.10">
    <property type="entry name" value="Aldehyde Dehydrogenase, Chain A, domain 2"/>
    <property type="match status" value="1"/>
</dbReference>
<evidence type="ECO:0000256" key="1">
    <source>
        <dbReference type="ARBA" id="ARBA00004498"/>
    </source>
</evidence>
<dbReference type="AlphaFoldDB" id="A0AAU9XT95"/>
<dbReference type="SMART" id="SM00409">
    <property type="entry name" value="IG"/>
    <property type="match status" value="2"/>
</dbReference>
<dbReference type="PROSITE" id="PS00687">
    <property type="entry name" value="ALDEHYDE_DEHYDR_GLU"/>
    <property type="match status" value="1"/>
</dbReference>
<dbReference type="Pfam" id="PF07679">
    <property type="entry name" value="I-set"/>
    <property type="match status" value="1"/>
</dbReference>
<keyword evidence="3" id="KW-0272">Extracellular matrix</keyword>
<evidence type="ECO:0000256" key="3">
    <source>
        <dbReference type="ARBA" id="ARBA00022530"/>
    </source>
</evidence>
<evidence type="ECO:0000256" key="10">
    <source>
        <dbReference type="SAM" id="MobiDB-lite"/>
    </source>
</evidence>
<dbReference type="InterPro" id="IPR016161">
    <property type="entry name" value="Ald_DH/histidinol_DH"/>
</dbReference>
<organism evidence="14 15">
    <name type="scientific">Pocillopora meandrina</name>
    <dbReference type="NCBI Taxonomy" id="46732"/>
    <lineage>
        <taxon>Eukaryota</taxon>
        <taxon>Metazoa</taxon>
        <taxon>Cnidaria</taxon>
        <taxon>Anthozoa</taxon>
        <taxon>Hexacorallia</taxon>
        <taxon>Scleractinia</taxon>
        <taxon>Astrocoeniina</taxon>
        <taxon>Pocilloporidae</taxon>
        <taxon>Pocillopora</taxon>
    </lineage>
</organism>
<comment type="similarity">
    <text evidence="2 9">Belongs to the aldehyde dehydrogenase family.</text>
</comment>
<dbReference type="InterPro" id="IPR016160">
    <property type="entry name" value="Ald_DH_CS_CYS"/>
</dbReference>
<dbReference type="Pfam" id="PF00171">
    <property type="entry name" value="Aldedh"/>
    <property type="match status" value="1"/>
</dbReference>
<dbReference type="FunFam" id="3.40.605.10:FF:000001">
    <property type="entry name" value="Aldehyde dehydrogenase 1"/>
    <property type="match status" value="1"/>
</dbReference>
<keyword evidence="11" id="KW-1133">Transmembrane helix</keyword>
<proteinExistence type="inferred from homology"/>
<feature type="domain" description="Fibrinogen C-terminal" evidence="13">
    <location>
        <begin position="385"/>
        <end position="516"/>
    </location>
</feature>
<dbReference type="PANTHER" id="PTHR43720:SF2">
    <property type="entry name" value="2-AMINOMUCONIC SEMIALDEHYDE DEHYDROGENASE"/>
    <property type="match status" value="1"/>
</dbReference>
<dbReference type="Gene3D" id="3.40.605.10">
    <property type="entry name" value="Aldehyde Dehydrogenase, Chain A, domain 1"/>
    <property type="match status" value="1"/>
</dbReference>
<dbReference type="Proteomes" id="UP001159428">
    <property type="component" value="Unassembled WGS sequence"/>
</dbReference>
<feature type="region of interest" description="Disordered" evidence="10">
    <location>
        <begin position="140"/>
        <end position="212"/>
    </location>
</feature>
<dbReference type="FunFam" id="2.60.40.10:FF:000032">
    <property type="entry name" value="palladin isoform X1"/>
    <property type="match status" value="1"/>
</dbReference>
<dbReference type="InterPro" id="IPR014716">
    <property type="entry name" value="Fibrinogen_a/b/g_C_1"/>
</dbReference>
<dbReference type="InterPro" id="IPR007110">
    <property type="entry name" value="Ig-like_dom"/>
</dbReference>
<comment type="subcellular location">
    <subcellularLocation>
        <location evidence="1">Secreted</location>
        <location evidence="1">Extracellular space</location>
        <location evidence="1">Extracellular matrix</location>
    </subcellularLocation>
</comment>
<dbReference type="GO" id="GO:0016620">
    <property type="term" value="F:oxidoreductase activity, acting on the aldehyde or oxo group of donors, NAD or NADP as acceptor"/>
    <property type="evidence" value="ECO:0007669"/>
    <property type="project" value="InterPro"/>
</dbReference>
<dbReference type="EMBL" id="CALNXJ010000067">
    <property type="protein sequence ID" value="CAH3158299.1"/>
    <property type="molecule type" value="Genomic_DNA"/>
</dbReference>
<dbReference type="InterPro" id="IPR036179">
    <property type="entry name" value="Ig-like_dom_sf"/>
</dbReference>
<keyword evidence="11" id="KW-0472">Membrane</keyword>
<keyword evidence="6" id="KW-1015">Disulfide bond</keyword>
<dbReference type="NCBIfam" id="NF040941">
    <property type="entry name" value="GGGWT_bact"/>
    <property type="match status" value="1"/>
</dbReference>
<keyword evidence="11" id="KW-0812">Transmembrane</keyword>
<dbReference type="SUPFAM" id="SSF56496">
    <property type="entry name" value="Fibrinogen C-terminal domain-like"/>
    <property type="match status" value="1"/>
</dbReference>
<evidence type="ECO:0000259" key="12">
    <source>
        <dbReference type="PROSITE" id="PS50835"/>
    </source>
</evidence>
<keyword evidence="15" id="KW-1185">Reference proteome</keyword>
<dbReference type="SMART" id="SM00408">
    <property type="entry name" value="IGc2"/>
    <property type="match status" value="2"/>
</dbReference>
<feature type="transmembrane region" description="Helical" evidence="11">
    <location>
        <begin position="20"/>
        <end position="40"/>
    </location>
</feature>
<feature type="active site" evidence="8">
    <location>
        <position position="777"/>
    </location>
</feature>
<dbReference type="InterPro" id="IPR036056">
    <property type="entry name" value="Fibrinogen-like_C"/>
</dbReference>
<dbReference type="CDD" id="cd00087">
    <property type="entry name" value="FReD"/>
    <property type="match status" value="1"/>
</dbReference>
<evidence type="ECO:0000256" key="8">
    <source>
        <dbReference type="PROSITE-ProRule" id="PRU10007"/>
    </source>
</evidence>
<dbReference type="PROSITE" id="PS50835">
    <property type="entry name" value="IG_LIKE"/>
    <property type="match status" value="2"/>
</dbReference>
<keyword evidence="5" id="KW-0520">NAD</keyword>
<evidence type="ECO:0000256" key="7">
    <source>
        <dbReference type="ARBA" id="ARBA00023319"/>
    </source>
</evidence>
<dbReference type="PROSITE" id="PS00070">
    <property type="entry name" value="ALDEHYDE_DEHYDR_CYS"/>
    <property type="match status" value="1"/>
</dbReference>
<dbReference type="PROSITE" id="PS51406">
    <property type="entry name" value="FIBRINOGEN_C_2"/>
    <property type="match status" value="1"/>
</dbReference>
<dbReference type="InterPro" id="IPR003598">
    <property type="entry name" value="Ig_sub2"/>
</dbReference>
<dbReference type="InterPro" id="IPR003599">
    <property type="entry name" value="Ig_sub"/>
</dbReference>
<evidence type="ECO:0000256" key="2">
    <source>
        <dbReference type="ARBA" id="ARBA00009986"/>
    </source>
</evidence>
<dbReference type="InterPro" id="IPR016163">
    <property type="entry name" value="Ald_DH_C"/>
</dbReference>
<protein>
    <submittedName>
        <fullName evidence="14">Uncharacterized protein</fullName>
    </submittedName>
</protein>
<keyword evidence="3" id="KW-0964">Secreted</keyword>
<name>A0AAU9XT95_9CNID</name>
<evidence type="ECO:0000256" key="9">
    <source>
        <dbReference type="RuleBase" id="RU003345"/>
    </source>
</evidence>
<reference evidence="14 15" key="1">
    <citation type="submission" date="2022-05" db="EMBL/GenBank/DDBJ databases">
        <authorList>
            <consortium name="Genoscope - CEA"/>
            <person name="William W."/>
        </authorList>
    </citation>
    <scope>NUCLEOTIDE SEQUENCE [LARGE SCALE GENOMIC DNA]</scope>
</reference>
<evidence type="ECO:0000256" key="6">
    <source>
        <dbReference type="ARBA" id="ARBA00023157"/>
    </source>
</evidence>
<evidence type="ECO:0000313" key="14">
    <source>
        <dbReference type="EMBL" id="CAH3158299.1"/>
    </source>
</evidence>
<dbReference type="InterPro" id="IPR015590">
    <property type="entry name" value="Aldehyde_DH_dom"/>
</dbReference>
<dbReference type="InterPro" id="IPR013783">
    <property type="entry name" value="Ig-like_fold"/>
</dbReference>
<dbReference type="Pfam" id="PF01391">
    <property type="entry name" value="Collagen"/>
    <property type="match status" value="1"/>
</dbReference>
<accession>A0AAU9XT95</accession>
<dbReference type="Pfam" id="PF13927">
    <property type="entry name" value="Ig_3"/>
    <property type="match status" value="1"/>
</dbReference>
<dbReference type="Pfam" id="PF00147">
    <property type="entry name" value="Fibrinogen_C"/>
    <property type="match status" value="1"/>
</dbReference>
<dbReference type="InterPro" id="IPR016162">
    <property type="entry name" value="Ald_DH_N"/>
</dbReference>
<dbReference type="SUPFAM" id="SSF53720">
    <property type="entry name" value="ALDH-like"/>
    <property type="match status" value="1"/>
</dbReference>
<comment type="caution">
    <text evidence="14">The sequence shown here is derived from an EMBL/GenBank/DDBJ whole genome shotgun (WGS) entry which is preliminary data.</text>
</comment>
<dbReference type="Gene3D" id="3.90.215.10">
    <property type="entry name" value="Gamma Fibrinogen, chain A, domain 1"/>
    <property type="match status" value="1"/>
</dbReference>
<feature type="domain" description="Ig-like" evidence="12">
    <location>
        <begin position="213"/>
        <end position="295"/>
    </location>
</feature>
<feature type="domain" description="Ig-like" evidence="12">
    <location>
        <begin position="300"/>
        <end position="385"/>
    </location>
</feature>
<dbReference type="PANTHER" id="PTHR43720">
    <property type="entry name" value="2-AMINOMUCONIC SEMIALDEHYDE DEHYDROGENASE"/>
    <property type="match status" value="1"/>
</dbReference>
<keyword evidence="7" id="KW-0393">Immunoglobulin domain</keyword>
<dbReference type="SUPFAM" id="SSF48726">
    <property type="entry name" value="Immunoglobulin"/>
    <property type="match status" value="2"/>
</dbReference>
<evidence type="ECO:0000256" key="4">
    <source>
        <dbReference type="ARBA" id="ARBA00023002"/>
    </source>
</evidence>
<dbReference type="InterPro" id="IPR002181">
    <property type="entry name" value="Fibrinogen_a/b/g_C_dom"/>
</dbReference>
<gene>
    <name evidence="14" type="ORF">PMEA_00030523</name>
</gene>
<evidence type="ECO:0000259" key="13">
    <source>
        <dbReference type="PROSITE" id="PS51406"/>
    </source>
</evidence>
<dbReference type="SMART" id="SM00186">
    <property type="entry name" value="FBG"/>
    <property type="match status" value="1"/>
</dbReference>
<dbReference type="InterPro" id="IPR008160">
    <property type="entry name" value="Collagen"/>
</dbReference>
<evidence type="ECO:0000256" key="11">
    <source>
        <dbReference type="SAM" id="Phobius"/>
    </source>
</evidence>
<evidence type="ECO:0000313" key="15">
    <source>
        <dbReference type="Proteomes" id="UP001159428"/>
    </source>
</evidence>
<dbReference type="Gene3D" id="2.60.40.10">
    <property type="entry name" value="Immunoglobulins"/>
    <property type="match status" value="2"/>
</dbReference>
<sequence length="874" mass="94478">MDINAQQTKIPSREKLGDRLQKASSLLSVAAILMTVTLFARTETNTKMLDSKFTLKIQEMGDALESVRAACQALRKDSEISGGMKHDVKIVRRSLNINRSDSVNQAEADTGFRKYMTSIVTESIGTYCLSPGKVCVAGPRGPKGIPGNRGKRGPRGSMGKKGGKGITGSPGKSGKQGIKGDVGNPGMKGEKGDKGVPGHPGPKGEPGQSISAPNVHVSPASLTITENQTATFNCLTDGNPKPRVTWRKMSGAGQVNMNGHDNKLQIKNAAHNDSGSYVCMATSVFGRAQKSVKLTVEAPPRFIHTPERLTIVPANSVASIRCGAFGFPPPTIVWSREFVPLPQGRTTITKNGTLIIANFGPLDSGTYQCKAGNKLGSVSVLTTLDYDKQGAKNCAELYNAGVRSNGVYLIDPDGSGDFHVYCDQTTSGGGWTVFQKRLDGSLDFYRTWYSYKYGFGNTTSEFWLGLESIHRLTNSEGYKLRIDLEDFSGNTVYAEYTWFKVESEGSNYTLRFGSYSVYRQKNNKMASEMLVLQNFIGGKFVPCTNHIDSYDPSTGRVHCKVPDSTEKEVDLAVKAANEAFESWSVTTPEYRAGIMRKIADLIEAQLDEFAEAESKDQGKPVLLAKTIDIPRACHNFRFFASTIIRSSVENQTSVLENVGALNYTIQSPIGVAGLISPWNLPVYLLTFKIAPAIAAGNTVVCKPSEMTSVTAWMMAKVLNEAGLPPGVVNFVMGTGPKAGTAIVRHPDVPVISFTGSTVTGQVITEMTAPFYKKTSLELGGKNVAIIFDDADLERSIATTVRSSFANQGEICLCASRVYVQKGIYDQFLEGFVERTGQLKVGSPKDSTTNVGALVSKEHLAKGVLYLLKSGEEVI</sequence>
<dbReference type="InterPro" id="IPR029510">
    <property type="entry name" value="Ald_DH_CS_GLU"/>
</dbReference>